<dbReference type="EMBL" id="CP114052">
    <property type="protein sequence ID" value="WAW15031.1"/>
    <property type="molecule type" value="Genomic_DNA"/>
</dbReference>
<dbReference type="InterPro" id="IPR014975">
    <property type="entry name" value="DUF1836"/>
</dbReference>
<accession>A0ABY7JRB0</accession>
<proteinExistence type="predicted"/>
<dbReference type="PANTHER" id="PTHR40056">
    <property type="entry name" value="HYPOTHETICAL CYTOSOLIC PROTEIN"/>
    <property type="match status" value="1"/>
</dbReference>
<dbReference type="Pfam" id="PF08876">
    <property type="entry name" value="DUF1836"/>
    <property type="match status" value="1"/>
</dbReference>
<sequence>MEEVKYIIDQLIKKEDIKLDEIPKIDLYMDQVLTLFDEYFPYDETEQKVTKTMINNYAKGGIIKPAAKKKYNREHILTIIIVCILKRSMSLAEIKELMDECATDDDIEKVYSSFLKNKLSMNDRVKVKIEDIVDTFIERNEGDYDSKVDALDKDDVVNENSRKEIENDETIRREDKLMTVLMLSYYSNLLGEVARILVRNNNENKINIDEKNNEEK</sequence>
<reference evidence="1" key="1">
    <citation type="submission" date="2022-12" db="EMBL/GenBank/DDBJ databases">
        <title>Peptostreptococcus.</title>
        <authorList>
            <person name="Lee S.H."/>
        </authorList>
    </citation>
    <scope>NUCLEOTIDE SEQUENCE</scope>
    <source>
        <strain evidence="1">CBA3647</strain>
    </source>
</reference>
<dbReference type="PANTHER" id="PTHR40056:SF1">
    <property type="entry name" value="DUF1836 DOMAIN-CONTAINING PROTEIN"/>
    <property type="match status" value="1"/>
</dbReference>
<dbReference type="Proteomes" id="UP001164187">
    <property type="component" value="Chromosome"/>
</dbReference>
<dbReference type="RefSeq" id="WP_269311724.1">
    <property type="nucleotide sequence ID" value="NZ_CP114052.1"/>
</dbReference>
<evidence type="ECO:0000313" key="1">
    <source>
        <dbReference type="EMBL" id="WAW15031.1"/>
    </source>
</evidence>
<gene>
    <name evidence="1" type="ORF">O0R46_00880</name>
</gene>
<organism evidence="1 2">
    <name type="scientific">Peptostreptococcus equinus</name>
    <dbReference type="NCBI Taxonomy" id="3003601"/>
    <lineage>
        <taxon>Bacteria</taxon>
        <taxon>Bacillati</taxon>
        <taxon>Bacillota</taxon>
        <taxon>Clostridia</taxon>
        <taxon>Peptostreptococcales</taxon>
        <taxon>Peptostreptococcaceae</taxon>
        <taxon>Peptostreptococcus</taxon>
    </lineage>
</organism>
<name>A0ABY7JRB0_9FIRM</name>
<keyword evidence="2" id="KW-1185">Reference proteome</keyword>
<protein>
    <submittedName>
        <fullName evidence="1">DUF1836 domain-containing protein</fullName>
    </submittedName>
</protein>
<evidence type="ECO:0000313" key="2">
    <source>
        <dbReference type="Proteomes" id="UP001164187"/>
    </source>
</evidence>
<dbReference type="Gene3D" id="1.10.1660.10">
    <property type="match status" value="1"/>
</dbReference>